<dbReference type="Proteomes" id="UP000825890">
    <property type="component" value="Unassembled WGS sequence"/>
</dbReference>
<organism evidence="4 5">
    <name type="scientific">Cercospora kikuchii</name>
    <dbReference type="NCBI Taxonomy" id="84275"/>
    <lineage>
        <taxon>Eukaryota</taxon>
        <taxon>Fungi</taxon>
        <taxon>Dikarya</taxon>
        <taxon>Ascomycota</taxon>
        <taxon>Pezizomycotina</taxon>
        <taxon>Dothideomycetes</taxon>
        <taxon>Dothideomycetidae</taxon>
        <taxon>Mycosphaerellales</taxon>
        <taxon>Mycosphaerellaceae</taxon>
        <taxon>Cercospora</taxon>
    </lineage>
</organism>
<dbReference type="InterPro" id="IPR039634">
    <property type="entry name" value="Bul1-like"/>
</dbReference>
<reference evidence="4 5" key="1">
    <citation type="submission" date="2021-01" db="EMBL/GenBank/DDBJ databases">
        <title>Cercospora kikuchii MAFF 305040 whole genome shotgun sequence.</title>
        <authorList>
            <person name="Kashiwa T."/>
            <person name="Suzuki T."/>
        </authorList>
    </citation>
    <scope>NUCLEOTIDE SEQUENCE [LARGE SCALE GENOMIC DNA]</scope>
    <source>
        <strain evidence="4 5">MAFF 305040</strain>
    </source>
</reference>
<protein>
    <recommendedName>
        <fullName evidence="6">Arrestin-like N-terminal domain-containing protein</fullName>
    </recommendedName>
</protein>
<dbReference type="GeneID" id="68291709"/>
<dbReference type="InterPro" id="IPR011021">
    <property type="entry name" value="Arrestin-like_N"/>
</dbReference>
<dbReference type="Gene3D" id="2.60.40.640">
    <property type="match status" value="1"/>
</dbReference>
<dbReference type="InterPro" id="IPR014752">
    <property type="entry name" value="Arrestin-like_C"/>
</dbReference>
<sequence>MVDMSTIRHTVNDDAANMETLRKLSGFGQKVNIDIKINNPRATYTTLDRIEGTVSILAPTDVNFDEIDIEFIGTSKTFVERMTAAAAVSGRSEAFHQFLKLQDRSVQDAYPAGQTLKAGVLYTFPFLFVIPEHLLPKVCGHKCKSMCVREAHLQLPPTFGDHDREAGMDEKALDDFVPEMASTRYGVHVRICRVKKGEDDEVIRSNIANKARRVRVIPATEEQPPLAIDIDDKEYCIRRERVIRKGVLQAKAGTLVMEAIQPPAILMRARSNSSTPAMSSARVSLRFDPADKHALPPLLGDMGAKLKVCTFFASTARSGFPDKKKALQDPSQGMHSEQISLSSRCMASMTSDKWTTYESEKDSHRDSGFSTGSSIPAPSKDYKGARFFVTHLDVPISLPTNKAFVPSFHSCLISRMYQLKLELHLQNKGLVGTMDLKLPIQISCTEGDGDWSPRRGSVVEGMEPCSEEELVDGFFDSRTMQIPDEAFVGHSDIRRSSPPVTPRHELPPSYSFFAPATGGQTVPAY</sequence>
<feature type="compositionally biased region" description="Basic and acidic residues" evidence="1">
    <location>
        <begin position="358"/>
        <end position="367"/>
    </location>
</feature>
<dbReference type="PANTHER" id="PTHR31904:SF1">
    <property type="entry name" value="BYPASS OF STOP CODON PROTEIN 5-RELATED"/>
    <property type="match status" value="1"/>
</dbReference>
<keyword evidence="5" id="KW-1185">Reference proteome</keyword>
<evidence type="ECO:0000259" key="3">
    <source>
        <dbReference type="Pfam" id="PF04426"/>
    </source>
</evidence>
<comment type="caution">
    <text evidence="4">The sequence shown here is derived from an EMBL/GenBank/DDBJ whole genome shotgun (WGS) entry which is preliminary data.</text>
</comment>
<dbReference type="Pfam" id="PF00339">
    <property type="entry name" value="Arrestin_N"/>
    <property type="match status" value="1"/>
</dbReference>
<proteinExistence type="predicted"/>
<accession>A0A9P3FD11</accession>
<evidence type="ECO:0000259" key="2">
    <source>
        <dbReference type="Pfam" id="PF00339"/>
    </source>
</evidence>
<evidence type="ECO:0008006" key="6">
    <source>
        <dbReference type="Google" id="ProtNLM"/>
    </source>
</evidence>
<dbReference type="Pfam" id="PF04426">
    <property type="entry name" value="Bul1_C"/>
    <property type="match status" value="1"/>
</dbReference>
<feature type="domain" description="Arrestin-like N-terminal" evidence="2">
    <location>
        <begin position="34"/>
        <end position="144"/>
    </location>
</feature>
<feature type="region of interest" description="Disordered" evidence="1">
    <location>
        <begin position="356"/>
        <end position="375"/>
    </location>
</feature>
<dbReference type="PANTHER" id="PTHR31904">
    <property type="entry name" value="BYPASS OF STOP CODON PROTEIN 5-RELATED"/>
    <property type="match status" value="1"/>
</dbReference>
<dbReference type="RefSeq" id="XP_044657373.1">
    <property type="nucleotide sequence ID" value="XM_044801438.1"/>
</dbReference>
<dbReference type="OrthoDB" id="2283785at2759"/>
<evidence type="ECO:0000313" key="5">
    <source>
        <dbReference type="Proteomes" id="UP000825890"/>
    </source>
</evidence>
<dbReference type="AlphaFoldDB" id="A0A9P3FD11"/>
<evidence type="ECO:0000256" key="1">
    <source>
        <dbReference type="SAM" id="MobiDB-lite"/>
    </source>
</evidence>
<dbReference type="InterPro" id="IPR022794">
    <property type="entry name" value="Bul1_C"/>
</dbReference>
<dbReference type="EMBL" id="BOLY01000003">
    <property type="protein sequence ID" value="GIZ42886.1"/>
    <property type="molecule type" value="Genomic_DNA"/>
</dbReference>
<evidence type="ECO:0000313" key="4">
    <source>
        <dbReference type="EMBL" id="GIZ42886.1"/>
    </source>
</evidence>
<name>A0A9P3FD11_9PEZI</name>
<gene>
    <name evidence="4" type="ORF">CKM354_000613400</name>
</gene>
<feature type="domain" description="Bul1 C-terminal" evidence="3">
    <location>
        <begin position="342"/>
        <end position="442"/>
    </location>
</feature>